<dbReference type="InterPro" id="IPR020119">
    <property type="entry name" value="PsdUridine_synth_TruD_CS"/>
</dbReference>
<feature type="active site" description="Nucleophile" evidence="4">
    <location>
        <position position="116"/>
    </location>
</feature>
<name>A0A316F9I7_9GAMM</name>
<evidence type="ECO:0000259" key="6">
    <source>
        <dbReference type="PROSITE" id="PS50984"/>
    </source>
</evidence>
<dbReference type="GO" id="GO:0005829">
    <property type="term" value="C:cytosol"/>
    <property type="evidence" value="ECO:0007669"/>
    <property type="project" value="TreeGrafter"/>
</dbReference>
<dbReference type="OrthoDB" id="1550679at2"/>
<evidence type="ECO:0000313" key="8">
    <source>
        <dbReference type="Proteomes" id="UP000245790"/>
    </source>
</evidence>
<comment type="similarity">
    <text evidence="1 4">Belongs to the pseudouridine synthase TruD family.</text>
</comment>
<dbReference type="RefSeq" id="WP_109764978.1">
    <property type="nucleotide sequence ID" value="NZ_QGGU01000015.1"/>
</dbReference>
<dbReference type="GO" id="GO:0031119">
    <property type="term" value="P:tRNA pseudouridine synthesis"/>
    <property type="evidence" value="ECO:0007669"/>
    <property type="project" value="UniProtKB-UniRule"/>
</dbReference>
<evidence type="ECO:0000256" key="1">
    <source>
        <dbReference type="ARBA" id="ARBA00007953"/>
    </source>
</evidence>
<evidence type="ECO:0000313" key="7">
    <source>
        <dbReference type="EMBL" id="PWK44415.1"/>
    </source>
</evidence>
<feature type="domain" description="TRUD" evidence="6">
    <location>
        <begin position="191"/>
        <end position="338"/>
    </location>
</feature>
<dbReference type="EC" id="5.4.99.27" evidence="4"/>
<keyword evidence="3 4" id="KW-0413">Isomerase</keyword>
<evidence type="ECO:0000256" key="3">
    <source>
        <dbReference type="ARBA" id="ARBA00023235"/>
    </source>
</evidence>
<dbReference type="SUPFAM" id="SSF55120">
    <property type="entry name" value="Pseudouridine synthase"/>
    <property type="match status" value="1"/>
</dbReference>
<dbReference type="PROSITE" id="PS50984">
    <property type="entry name" value="TRUD"/>
    <property type="match status" value="1"/>
</dbReference>
<dbReference type="InterPro" id="IPR050170">
    <property type="entry name" value="TruD_pseudoU_synthase"/>
</dbReference>
<comment type="catalytic activity">
    <reaction evidence="4">
        <text>uridine(13) in tRNA = pseudouridine(13) in tRNA</text>
        <dbReference type="Rhea" id="RHEA:42540"/>
        <dbReference type="Rhea" id="RHEA-COMP:10105"/>
        <dbReference type="Rhea" id="RHEA-COMP:10106"/>
        <dbReference type="ChEBI" id="CHEBI:65314"/>
        <dbReference type="ChEBI" id="CHEBI:65315"/>
        <dbReference type="EC" id="5.4.99.27"/>
    </reaction>
</comment>
<protein>
    <recommendedName>
        <fullName evidence="4">tRNA pseudouridine synthase D</fullName>
        <ecNumber evidence="4">5.4.99.27</ecNumber>
    </recommendedName>
    <alternativeName>
        <fullName evidence="4">tRNA pseudouridine(13) synthase</fullName>
    </alternativeName>
    <alternativeName>
        <fullName evidence="4">tRNA pseudouridylate synthase D</fullName>
    </alternativeName>
    <alternativeName>
        <fullName evidence="4">tRNA-uridine isomerase D</fullName>
    </alternativeName>
</protein>
<dbReference type="Gene3D" id="3.30.2340.10">
    <property type="entry name" value="TruD, insertion domain"/>
    <property type="match status" value="1"/>
</dbReference>
<feature type="compositionally biased region" description="Polar residues" evidence="5">
    <location>
        <begin position="34"/>
        <end position="44"/>
    </location>
</feature>
<dbReference type="Proteomes" id="UP000245790">
    <property type="component" value="Unassembled WGS sequence"/>
</dbReference>
<gene>
    <name evidence="4" type="primary">truD</name>
    <name evidence="7" type="ORF">C8D97_11517</name>
</gene>
<keyword evidence="8" id="KW-1185">Reference proteome</keyword>
<dbReference type="Pfam" id="PF01142">
    <property type="entry name" value="TruD"/>
    <property type="match status" value="2"/>
</dbReference>
<keyword evidence="2 4" id="KW-0819">tRNA processing</keyword>
<organism evidence="7 8">
    <name type="scientific">Pleionea mediterranea</name>
    <dbReference type="NCBI Taxonomy" id="523701"/>
    <lineage>
        <taxon>Bacteria</taxon>
        <taxon>Pseudomonadati</taxon>
        <taxon>Pseudomonadota</taxon>
        <taxon>Gammaproteobacteria</taxon>
        <taxon>Oceanospirillales</taxon>
        <taxon>Pleioneaceae</taxon>
        <taxon>Pleionea</taxon>
    </lineage>
</organism>
<dbReference type="InterPro" id="IPR020103">
    <property type="entry name" value="PsdUridine_synth_cat_dom_sf"/>
</dbReference>
<dbReference type="PANTHER" id="PTHR47811:SF1">
    <property type="entry name" value="TRNA PSEUDOURIDINE SYNTHASE D"/>
    <property type="match status" value="1"/>
</dbReference>
<dbReference type="InterPro" id="IPR001656">
    <property type="entry name" value="PsdUridine_synth_TruD"/>
</dbReference>
<dbReference type="AlphaFoldDB" id="A0A316F9I7"/>
<evidence type="ECO:0000256" key="2">
    <source>
        <dbReference type="ARBA" id="ARBA00022694"/>
    </source>
</evidence>
<accession>A0A316F9I7</accession>
<dbReference type="InterPro" id="IPR043165">
    <property type="entry name" value="TruD_insert_sf"/>
</dbReference>
<dbReference type="GO" id="GO:0003723">
    <property type="term" value="F:RNA binding"/>
    <property type="evidence" value="ECO:0007669"/>
    <property type="project" value="InterPro"/>
</dbReference>
<proteinExistence type="inferred from homology"/>
<evidence type="ECO:0000256" key="4">
    <source>
        <dbReference type="HAMAP-Rule" id="MF_01082"/>
    </source>
</evidence>
<dbReference type="InterPro" id="IPR042214">
    <property type="entry name" value="TruD_catalytic"/>
</dbReference>
<feature type="region of interest" description="Disordered" evidence="5">
    <location>
        <begin position="1"/>
        <end position="44"/>
    </location>
</feature>
<sequence length="380" mass="43110">MSGNNILNEAQGANKEQSVNDEHSISEKSKLEESNSVNSSFDWPSSKASSIQSAVFKQTNNDFFVDEQLSFPLTDEGEHCFVLVEKSGANTQWIAKKLANSFSVPERAVGYAGLKDRHAVTRQWFSVYTPGQTSPEHIEGDDEFKVLAIHRHNKKLKQGSVKQNRFVITLRDVKGEQADIEQQLETIKQQGYPNYFGAQRFGHHGNNVRKAVAMLQGKRVKKHQRSMYLSAMRSWFFNQYLALRVKSDSWQTAQLHDRMQLAGSRSFFQVDGSETDLPERLEQADIHVAGPMPGEDFFSLETLPEADKLAEIWAPYFELVEKLPVKTDWRALRVIPFELQWQWHDSTTLELSFSLPSGCFATGLLSELGHCVDGSALEHK</sequence>
<evidence type="ECO:0000256" key="5">
    <source>
        <dbReference type="SAM" id="MobiDB-lite"/>
    </source>
</evidence>
<dbReference type="PROSITE" id="PS01268">
    <property type="entry name" value="UPF0024"/>
    <property type="match status" value="1"/>
</dbReference>
<comment type="caution">
    <text evidence="7">The sequence shown here is derived from an EMBL/GenBank/DDBJ whole genome shotgun (WGS) entry which is preliminary data.</text>
</comment>
<dbReference type="GO" id="GO:0160150">
    <property type="term" value="F:tRNA pseudouridine(13) synthase activity"/>
    <property type="evidence" value="ECO:0007669"/>
    <property type="project" value="UniProtKB-EC"/>
</dbReference>
<dbReference type="HAMAP" id="MF_01082">
    <property type="entry name" value="TruD"/>
    <property type="match status" value="1"/>
</dbReference>
<dbReference type="InterPro" id="IPR011760">
    <property type="entry name" value="PsdUridine_synth_TruD_insert"/>
</dbReference>
<comment type="function">
    <text evidence="4">Responsible for synthesis of pseudouridine from uracil-13 in transfer RNAs.</text>
</comment>
<dbReference type="Gene3D" id="3.30.2350.20">
    <property type="entry name" value="TruD, catalytic domain"/>
    <property type="match status" value="1"/>
</dbReference>
<dbReference type="PANTHER" id="PTHR47811">
    <property type="entry name" value="TRNA PSEUDOURIDINE SYNTHASE D"/>
    <property type="match status" value="1"/>
</dbReference>
<reference evidence="7 8" key="1">
    <citation type="submission" date="2018-05" db="EMBL/GenBank/DDBJ databases">
        <title>Genomic Encyclopedia of Type Strains, Phase IV (KMG-IV): sequencing the most valuable type-strain genomes for metagenomic binning, comparative biology and taxonomic classification.</title>
        <authorList>
            <person name="Goeker M."/>
        </authorList>
    </citation>
    <scope>NUCLEOTIDE SEQUENCE [LARGE SCALE GENOMIC DNA]</scope>
    <source>
        <strain evidence="7 8">DSM 25350</strain>
    </source>
</reference>
<dbReference type="EMBL" id="QGGU01000015">
    <property type="protein sequence ID" value="PWK44415.1"/>
    <property type="molecule type" value="Genomic_DNA"/>
</dbReference>
<feature type="compositionally biased region" description="Basic and acidic residues" evidence="5">
    <location>
        <begin position="18"/>
        <end position="33"/>
    </location>
</feature>